<proteinExistence type="inferred from homology"/>
<organism evidence="7 8">
    <name type="scientific">Megalops atlanticus</name>
    <name type="common">Tarpon</name>
    <name type="synonym">Clupea gigantea</name>
    <dbReference type="NCBI Taxonomy" id="7932"/>
    <lineage>
        <taxon>Eukaryota</taxon>
        <taxon>Metazoa</taxon>
        <taxon>Chordata</taxon>
        <taxon>Craniata</taxon>
        <taxon>Vertebrata</taxon>
        <taxon>Euteleostomi</taxon>
        <taxon>Actinopterygii</taxon>
        <taxon>Neopterygii</taxon>
        <taxon>Teleostei</taxon>
        <taxon>Elopiformes</taxon>
        <taxon>Megalopidae</taxon>
        <taxon>Megalops</taxon>
    </lineage>
</organism>
<dbReference type="InterPro" id="IPR005016">
    <property type="entry name" value="TDE1/TMS"/>
</dbReference>
<keyword evidence="8" id="KW-1185">Reference proteome</keyword>
<evidence type="ECO:0000256" key="1">
    <source>
        <dbReference type="ARBA" id="ARBA00004141"/>
    </source>
</evidence>
<comment type="similarity">
    <text evidence="2">Belongs to the TDE1 family.</text>
</comment>
<name>A0A9D3TDH5_MEGAT</name>
<evidence type="ECO:0000256" key="4">
    <source>
        <dbReference type="ARBA" id="ARBA00022989"/>
    </source>
</evidence>
<protein>
    <submittedName>
        <fullName evidence="7">Uncharacterized protein</fullName>
    </submittedName>
</protein>
<dbReference type="AlphaFoldDB" id="A0A9D3TDH5"/>
<comment type="subcellular location">
    <subcellularLocation>
        <location evidence="1">Membrane</location>
        <topology evidence="1">Multi-pass membrane protein</topology>
    </subcellularLocation>
</comment>
<keyword evidence="5 6" id="KW-0472">Membrane</keyword>
<dbReference type="GO" id="GO:0016020">
    <property type="term" value="C:membrane"/>
    <property type="evidence" value="ECO:0007669"/>
    <property type="project" value="UniProtKB-SubCell"/>
</dbReference>
<evidence type="ECO:0000256" key="2">
    <source>
        <dbReference type="ARBA" id="ARBA00006665"/>
    </source>
</evidence>
<dbReference type="EMBL" id="JAFDVH010000007">
    <property type="protein sequence ID" value="KAG7473915.1"/>
    <property type="molecule type" value="Genomic_DNA"/>
</dbReference>
<dbReference type="OrthoDB" id="5963193at2759"/>
<keyword evidence="4 6" id="KW-1133">Transmembrane helix</keyword>
<evidence type="ECO:0000313" key="8">
    <source>
        <dbReference type="Proteomes" id="UP001046870"/>
    </source>
</evidence>
<dbReference type="Proteomes" id="UP001046870">
    <property type="component" value="Chromosome 7"/>
</dbReference>
<dbReference type="PANTHER" id="PTHR10383:SF5">
    <property type="entry name" value="SERINE INCORPORATOR 4"/>
    <property type="match status" value="1"/>
</dbReference>
<feature type="transmembrane region" description="Helical" evidence="6">
    <location>
        <begin position="37"/>
        <end position="59"/>
    </location>
</feature>
<evidence type="ECO:0000256" key="5">
    <source>
        <dbReference type="ARBA" id="ARBA00023136"/>
    </source>
</evidence>
<accession>A0A9D3TDH5</accession>
<evidence type="ECO:0000256" key="3">
    <source>
        <dbReference type="ARBA" id="ARBA00022692"/>
    </source>
</evidence>
<evidence type="ECO:0000313" key="7">
    <source>
        <dbReference type="EMBL" id="KAG7473915.1"/>
    </source>
</evidence>
<comment type="caution">
    <text evidence="7">The sequence shown here is derived from an EMBL/GenBank/DDBJ whole genome shotgun (WGS) entry which is preliminary data.</text>
</comment>
<feature type="transmembrane region" description="Helical" evidence="6">
    <location>
        <begin position="71"/>
        <end position="91"/>
    </location>
</feature>
<sequence length="150" mass="17097">MVTRIKRSLQDSMPFLVHVCNPVHGGRDCDVLVGYSVMYRMCFGTACFHLTMALFLINVKSSQDCRTLIHNGFWCLEVILLFGMCTAAFFIPTESFLHVCHYVGVVGGFAFILIQLILITAFAHTWNKNCNEVSYLAEVFGPFWMIKVYH</sequence>
<dbReference type="Pfam" id="PF03348">
    <property type="entry name" value="Serinc"/>
    <property type="match status" value="1"/>
</dbReference>
<keyword evidence="3 6" id="KW-0812">Transmembrane</keyword>
<reference evidence="7" key="1">
    <citation type="submission" date="2021-01" db="EMBL/GenBank/DDBJ databases">
        <authorList>
            <person name="Zahm M."/>
            <person name="Roques C."/>
            <person name="Cabau C."/>
            <person name="Klopp C."/>
            <person name="Donnadieu C."/>
            <person name="Jouanno E."/>
            <person name="Lampietro C."/>
            <person name="Louis A."/>
            <person name="Herpin A."/>
            <person name="Echchiki A."/>
            <person name="Berthelot C."/>
            <person name="Parey E."/>
            <person name="Roest-Crollius H."/>
            <person name="Braasch I."/>
            <person name="Postlethwait J."/>
            <person name="Bobe J."/>
            <person name="Montfort J."/>
            <person name="Bouchez O."/>
            <person name="Begum T."/>
            <person name="Mejri S."/>
            <person name="Adams A."/>
            <person name="Chen W.-J."/>
            <person name="Guiguen Y."/>
        </authorList>
    </citation>
    <scope>NUCLEOTIDE SEQUENCE</scope>
    <source>
        <strain evidence="7">YG-15Mar2019-1</strain>
        <tissue evidence="7">Brain</tissue>
    </source>
</reference>
<gene>
    <name evidence="7" type="ORF">MATL_G00100810</name>
</gene>
<feature type="transmembrane region" description="Helical" evidence="6">
    <location>
        <begin position="103"/>
        <end position="123"/>
    </location>
</feature>
<evidence type="ECO:0000256" key="6">
    <source>
        <dbReference type="SAM" id="Phobius"/>
    </source>
</evidence>
<dbReference type="PANTHER" id="PTHR10383">
    <property type="entry name" value="SERINE INCORPORATOR"/>
    <property type="match status" value="1"/>
</dbReference>